<evidence type="ECO:0000256" key="8">
    <source>
        <dbReference type="ARBA" id="ARBA00023125"/>
    </source>
</evidence>
<dbReference type="Proteomes" id="UP000076510">
    <property type="component" value="Unassembled WGS sequence"/>
</dbReference>
<accession>A0A163MUP3</accession>
<comment type="function">
    <text evidence="12">The main replicative DNA helicase, it participates in initiation and elongation during chromosome replication. Travels ahead of the DNA replisome, separating dsDNA into templates for DNA synthesis. A processive ATP-dependent 5'-3' DNA helicase it has DNA-dependent ATPase activity.</text>
</comment>
<dbReference type="OrthoDB" id="9773982at2"/>
<evidence type="ECO:0000256" key="2">
    <source>
        <dbReference type="ARBA" id="ARBA00022515"/>
    </source>
</evidence>
<protein>
    <recommendedName>
        <fullName evidence="11 12">Replicative DNA helicase</fullName>
        <ecNumber evidence="11 12">5.6.2.3</ecNumber>
    </recommendedName>
</protein>
<dbReference type="PANTHER" id="PTHR30153:SF2">
    <property type="entry name" value="REPLICATIVE DNA HELICASE"/>
    <property type="match status" value="1"/>
</dbReference>
<comment type="similarity">
    <text evidence="1 12">Belongs to the helicase family. DnaB subfamily.</text>
</comment>
<dbReference type="CDD" id="cd00984">
    <property type="entry name" value="DnaB_C"/>
    <property type="match status" value="1"/>
</dbReference>
<keyword evidence="7 12" id="KW-0067">ATP-binding</keyword>
<dbReference type="InterPro" id="IPR036185">
    <property type="entry name" value="DNA_heli_DnaB-like_N_sf"/>
</dbReference>
<evidence type="ECO:0000256" key="4">
    <source>
        <dbReference type="ARBA" id="ARBA00022741"/>
    </source>
</evidence>
<keyword evidence="6 12" id="KW-0347">Helicase</keyword>
<dbReference type="AlphaFoldDB" id="A0A163MUP3"/>
<organism evidence="14 15">
    <name type="scientific">Rossellomorea marisflavi</name>
    <dbReference type="NCBI Taxonomy" id="189381"/>
    <lineage>
        <taxon>Bacteria</taxon>
        <taxon>Bacillati</taxon>
        <taxon>Bacillota</taxon>
        <taxon>Bacilli</taxon>
        <taxon>Bacillales</taxon>
        <taxon>Bacillaceae</taxon>
        <taxon>Rossellomorea</taxon>
    </lineage>
</organism>
<dbReference type="Pfam" id="PF03796">
    <property type="entry name" value="DnaB_C"/>
    <property type="match status" value="1"/>
</dbReference>
<dbReference type="RefSeq" id="WP_063190528.1">
    <property type="nucleotide sequence ID" value="NZ_LQQY01000002.1"/>
</dbReference>
<evidence type="ECO:0000256" key="6">
    <source>
        <dbReference type="ARBA" id="ARBA00022806"/>
    </source>
</evidence>
<name>A0A163MUP3_9BACI</name>
<dbReference type="GO" id="GO:0016887">
    <property type="term" value="F:ATP hydrolysis activity"/>
    <property type="evidence" value="ECO:0007669"/>
    <property type="project" value="RHEA"/>
</dbReference>
<keyword evidence="9" id="KW-0413">Isomerase</keyword>
<dbReference type="GO" id="GO:0005524">
    <property type="term" value="F:ATP binding"/>
    <property type="evidence" value="ECO:0007669"/>
    <property type="project" value="UniProtKB-UniRule"/>
</dbReference>
<dbReference type="SUPFAM" id="SSF48024">
    <property type="entry name" value="N-terminal domain of DnaB helicase"/>
    <property type="match status" value="1"/>
</dbReference>
<evidence type="ECO:0000256" key="10">
    <source>
        <dbReference type="ARBA" id="ARBA00048954"/>
    </source>
</evidence>
<evidence type="ECO:0000313" key="15">
    <source>
        <dbReference type="Proteomes" id="UP000076510"/>
    </source>
</evidence>
<dbReference type="InterPro" id="IPR016136">
    <property type="entry name" value="DNA_helicase_N/primase_C"/>
</dbReference>
<reference evidence="15" key="1">
    <citation type="submission" date="2016-01" db="EMBL/GenBank/DDBJ databases">
        <title>Whole genome sequencing of Bhargavaea cecembensis T14.</title>
        <authorList>
            <person name="Hong K.W."/>
        </authorList>
    </citation>
    <scope>NUCLEOTIDE SEQUENCE [LARGE SCALE GENOMIC DNA]</scope>
    <source>
        <strain evidence="15">M19</strain>
    </source>
</reference>
<comment type="caution">
    <text evidence="14">The sequence shown here is derived from an EMBL/GenBank/DDBJ whole genome shotgun (WGS) entry which is preliminary data.</text>
</comment>
<dbReference type="EMBL" id="LQQY01000002">
    <property type="protein sequence ID" value="KZE53417.1"/>
    <property type="molecule type" value="Genomic_DNA"/>
</dbReference>
<evidence type="ECO:0000256" key="11">
    <source>
        <dbReference type="NCBIfam" id="TIGR00665"/>
    </source>
</evidence>
<dbReference type="InterPro" id="IPR007694">
    <property type="entry name" value="DNA_helicase_DnaB-like_C"/>
</dbReference>
<dbReference type="Pfam" id="PF00772">
    <property type="entry name" value="DnaB"/>
    <property type="match status" value="1"/>
</dbReference>
<keyword evidence="8 12" id="KW-0238">DNA-binding</keyword>
<dbReference type="Gene3D" id="3.40.50.300">
    <property type="entry name" value="P-loop containing nucleotide triphosphate hydrolases"/>
    <property type="match status" value="1"/>
</dbReference>
<dbReference type="PANTHER" id="PTHR30153">
    <property type="entry name" value="REPLICATIVE DNA HELICASE DNAB"/>
    <property type="match status" value="1"/>
</dbReference>
<dbReference type="GO" id="GO:1990077">
    <property type="term" value="C:primosome complex"/>
    <property type="evidence" value="ECO:0007669"/>
    <property type="project" value="UniProtKB-UniRule"/>
</dbReference>
<evidence type="ECO:0000256" key="3">
    <source>
        <dbReference type="ARBA" id="ARBA00022705"/>
    </source>
</evidence>
<comment type="catalytic activity">
    <reaction evidence="10 12">
        <text>ATP + H2O = ADP + phosphate + H(+)</text>
        <dbReference type="Rhea" id="RHEA:13065"/>
        <dbReference type="ChEBI" id="CHEBI:15377"/>
        <dbReference type="ChEBI" id="CHEBI:15378"/>
        <dbReference type="ChEBI" id="CHEBI:30616"/>
        <dbReference type="ChEBI" id="CHEBI:43474"/>
        <dbReference type="ChEBI" id="CHEBI:456216"/>
        <dbReference type="EC" id="5.6.2.3"/>
    </reaction>
</comment>
<dbReference type="SUPFAM" id="SSF52540">
    <property type="entry name" value="P-loop containing nucleoside triphosphate hydrolases"/>
    <property type="match status" value="1"/>
</dbReference>
<evidence type="ECO:0000256" key="5">
    <source>
        <dbReference type="ARBA" id="ARBA00022801"/>
    </source>
</evidence>
<dbReference type="GO" id="GO:0043139">
    <property type="term" value="F:5'-3' DNA helicase activity"/>
    <property type="evidence" value="ECO:0007669"/>
    <property type="project" value="UniProtKB-EC"/>
</dbReference>
<proteinExistence type="inferred from homology"/>
<dbReference type="InterPro" id="IPR007693">
    <property type="entry name" value="DNA_helicase_DnaB-like_N"/>
</dbReference>
<evidence type="ECO:0000313" key="14">
    <source>
        <dbReference type="EMBL" id="KZE53417.1"/>
    </source>
</evidence>
<dbReference type="InterPro" id="IPR007692">
    <property type="entry name" value="DNA_helicase_DnaB"/>
</dbReference>
<evidence type="ECO:0000256" key="9">
    <source>
        <dbReference type="ARBA" id="ARBA00023235"/>
    </source>
</evidence>
<sequence>MNQLVEEPQLMNAEAEHSVIGSILLEGDLIKDCVLQHDHFHIMENKRIFWAMGRLDKKGIPIDITTIADLLEESVEKIGGIKYLLKVTESVPTTKNFKFYESLVLENWRKRRSLQLANDFKKQLVEEDPAEAIQTVIGELMKVQEEETADDDGSIKEELLNVYEQLSTQTDQMTGIPTGFDELNKLTGGLQESDLIIIGARPSMGKTAFALNVAFNAAEEGEIPCIFSLEMPKKQLLKRLISISGNIDAQKMRNASEDFTDHDWQKFSHALGILNNMDLHIFDRPSVTVNYIWTKVRKVKRENPGKKLLVMIDYLQLIMGNASYRGNRLQEISDISRSLKAMARELEVNVVALSQLSRGVEQRQDKRPMMSDLRESGQIEQDADIIGFLYRDDYYYKDSDLKGITELIVSKHRNGPTGTVKLGFVKEYGKFINLVKQGEMNFM</sequence>
<gene>
    <name evidence="14" type="ORF">AV649_11705</name>
</gene>
<keyword evidence="4 12" id="KW-0547">Nucleotide-binding</keyword>
<evidence type="ECO:0000256" key="12">
    <source>
        <dbReference type="RuleBase" id="RU362085"/>
    </source>
</evidence>
<dbReference type="PROSITE" id="PS51199">
    <property type="entry name" value="SF4_HELICASE"/>
    <property type="match status" value="1"/>
</dbReference>
<dbReference type="Gene3D" id="1.10.860.10">
    <property type="entry name" value="DNAb Helicase, Chain A"/>
    <property type="match status" value="1"/>
</dbReference>
<evidence type="ECO:0000256" key="7">
    <source>
        <dbReference type="ARBA" id="ARBA00022840"/>
    </source>
</evidence>
<dbReference type="GO" id="GO:0006269">
    <property type="term" value="P:DNA replication, synthesis of primer"/>
    <property type="evidence" value="ECO:0007669"/>
    <property type="project" value="UniProtKB-UniRule"/>
</dbReference>
<dbReference type="FunFam" id="3.40.50.300:FF:000351">
    <property type="entry name" value="Replicative DNA helicase"/>
    <property type="match status" value="1"/>
</dbReference>
<dbReference type="InterPro" id="IPR027417">
    <property type="entry name" value="P-loop_NTPase"/>
</dbReference>
<dbReference type="GO" id="GO:0003677">
    <property type="term" value="F:DNA binding"/>
    <property type="evidence" value="ECO:0007669"/>
    <property type="project" value="UniProtKB-UniRule"/>
</dbReference>
<dbReference type="GO" id="GO:0005829">
    <property type="term" value="C:cytosol"/>
    <property type="evidence" value="ECO:0007669"/>
    <property type="project" value="TreeGrafter"/>
</dbReference>
<keyword evidence="5 12" id="KW-0378">Hydrolase</keyword>
<dbReference type="NCBIfam" id="TIGR00665">
    <property type="entry name" value="DnaB"/>
    <property type="match status" value="1"/>
</dbReference>
<feature type="domain" description="SF4 helicase" evidence="13">
    <location>
        <begin position="169"/>
        <end position="438"/>
    </location>
</feature>
<evidence type="ECO:0000259" key="13">
    <source>
        <dbReference type="PROSITE" id="PS51199"/>
    </source>
</evidence>
<evidence type="ECO:0000256" key="1">
    <source>
        <dbReference type="ARBA" id="ARBA00008428"/>
    </source>
</evidence>
<keyword evidence="2 12" id="KW-0639">Primosome</keyword>
<keyword evidence="3 12" id="KW-0235">DNA replication</keyword>
<dbReference type="EC" id="5.6.2.3" evidence="11 12"/>